<comment type="caution">
    <text evidence="2">The sequence shown here is derived from an EMBL/GenBank/DDBJ whole genome shotgun (WGS) entry which is preliminary data.</text>
</comment>
<organism evidence="2 3">
    <name type="scientific">Waltera acetigignens</name>
    <dbReference type="NCBI Taxonomy" id="2981769"/>
    <lineage>
        <taxon>Bacteria</taxon>
        <taxon>Bacillati</taxon>
        <taxon>Bacillota</taxon>
        <taxon>Clostridia</taxon>
        <taxon>Lachnospirales</taxon>
        <taxon>Lachnospiraceae</taxon>
        <taxon>Waltera</taxon>
    </lineage>
</organism>
<dbReference type="Pfam" id="PF07791">
    <property type="entry name" value="Imm11"/>
    <property type="match status" value="1"/>
</dbReference>
<dbReference type="InterPro" id="IPR012433">
    <property type="entry name" value="Imm11"/>
</dbReference>
<protein>
    <recommendedName>
        <fullName evidence="1">Immunity MXAN-0049 protein domain-containing protein</fullName>
    </recommendedName>
</protein>
<evidence type="ECO:0000313" key="2">
    <source>
        <dbReference type="EMBL" id="MCC2120830.1"/>
    </source>
</evidence>
<dbReference type="Proteomes" id="UP001197795">
    <property type="component" value="Unassembled WGS sequence"/>
</dbReference>
<evidence type="ECO:0000259" key="1">
    <source>
        <dbReference type="Pfam" id="PF07791"/>
    </source>
</evidence>
<name>A0AAE3A4S7_9FIRM</name>
<sequence length="173" mass="20156">MRYFFITQDKNLPGSIQYRDFDINGSRHVFSKEDSSQLDSVVALYLAGDGNEARWDFLQHPVTMFSRRFRNILDAYEPGLFFQEVVLIHKESSRQYRYVHTLMDQLDAVGSQTEYYPNGTVKRLVLDSGKIGQHNLFLLKGNQRKDPIVSLPLAESLLRRRPMGIHFEEVEVQ</sequence>
<dbReference type="EMBL" id="JAJEPV010000045">
    <property type="protein sequence ID" value="MCC2120830.1"/>
    <property type="molecule type" value="Genomic_DNA"/>
</dbReference>
<feature type="domain" description="Immunity MXAN-0049 protein" evidence="1">
    <location>
        <begin position="56"/>
        <end position="171"/>
    </location>
</feature>
<dbReference type="AlphaFoldDB" id="A0AAE3A4S7"/>
<keyword evidence="3" id="KW-1185">Reference proteome</keyword>
<accession>A0AAE3A4S7</accession>
<reference evidence="2 3" key="1">
    <citation type="submission" date="2021-10" db="EMBL/GenBank/DDBJ databases">
        <title>Anaerobic single-cell dispensing facilitates the cultivation of human gut bacteria.</title>
        <authorList>
            <person name="Afrizal A."/>
        </authorList>
    </citation>
    <scope>NUCLEOTIDE SEQUENCE [LARGE SCALE GENOMIC DNA]</scope>
    <source>
        <strain evidence="2 3">CLA-AA-H273</strain>
    </source>
</reference>
<evidence type="ECO:0000313" key="3">
    <source>
        <dbReference type="Proteomes" id="UP001197795"/>
    </source>
</evidence>
<gene>
    <name evidence="2" type="ORF">LKD75_14740</name>
</gene>
<dbReference type="RefSeq" id="WP_117466261.1">
    <property type="nucleotide sequence ID" value="NZ_JAJEPV010000045.1"/>
</dbReference>
<proteinExistence type="predicted"/>